<sequence>MAKDETQKPTQPSSPQTADMVLQAFANGTAKTSIEVLGSGKRKQVTVINGEVIEMIIEDGTETFR</sequence>
<evidence type="ECO:0000313" key="1">
    <source>
        <dbReference type="EMBL" id="CAB4165359.1"/>
    </source>
</evidence>
<gene>
    <name evidence="1" type="ORF">UFOVP823_35</name>
</gene>
<proteinExistence type="predicted"/>
<organism evidence="1">
    <name type="scientific">uncultured Caudovirales phage</name>
    <dbReference type="NCBI Taxonomy" id="2100421"/>
    <lineage>
        <taxon>Viruses</taxon>
        <taxon>Duplodnaviria</taxon>
        <taxon>Heunggongvirae</taxon>
        <taxon>Uroviricota</taxon>
        <taxon>Caudoviricetes</taxon>
        <taxon>Peduoviridae</taxon>
        <taxon>Maltschvirus</taxon>
        <taxon>Maltschvirus maltsch</taxon>
    </lineage>
</organism>
<accession>A0A6J5P0N4</accession>
<protein>
    <submittedName>
        <fullName evidence="1">Uncharacterized protein</fullName>
    </submittedName>
</protein>
<dbReference type="EMBL" id="LR796773">
    <property type="protein sequence ID" value="CAB4165359.1"/>
    <property type="molecule type" value="Genomic_DNA"/>
</dbReference>
<reference evidence="1" key="1">
    <citation type="submission" date="2020-04" db="EMBL/GenBank/DDBJ databases">
        <authorList>
            <person name="Chiriac C."/>
            <person name="Salcher M."/>
            <person name="Ghai R."/>
            <person name="Kavagutti S V."/>
        </authorList>
    </citation>
    <scope>NUCLEOTIDE SEQUENCE</scope>
</reference>
<name>A0A6J5P0N4_9CAUD</name>